<dbReference type="SUPFAM" id="SSF64268">
    <property type="entry name" value="PX domain"/>
    <property type="match status" value="1"/>
</dbReference>
<dbReference type="Gene3D" id="1.20.1270.60">
    <property type="entry name" value="Arfaptin homology (AH) domain/BAR domain"/>
    <property type="match status" value="1"/>
</dbReference>
<proteinExistence type="inferred from homology"/>
<evidence type="ECO:0000256" key="8">
    <source>
        <dbReference type="SAM" id="Coils"/>
    </source>
</evidence>
<name>A0A232FDH6_9HYME</name>
<dbReference type="PANTHER" id="PTHR45949">
    <property type="entry name" value="SORTING NEXIN-4"/>
    <property type="match status" value="1"/>
</dbReference>
<dbReference type="GO" id="GO:0015031">
    <property type="term" value="P:protein transport"/>
    <property type="evidence" value="ECO:0007669"/>
    <property type="project" value="TreeGrafter"/>
</dbReference>
<dbReference type="PANTHER" id="PTHR45949:SF2">
    <property type="entry name" value="SORTING NEXIN-4"/>
    <property type="match status" value="1"/>
</dbReference>
<dbReference type="PROSITE" id="PS50195">
    <property type="entry name" value="PX"/>
    <property type="match status" value="1"/>
</dbReference>
<dbReference type="InterPro" id="IPR015404">
    <property type="entry name" value="Vps5_C"/>
</dbReference>
<keyword evidence="5" id="KW-0963">Cytoplasm</keyword>
<dbReference type="GO" id="GO:0005769">
    <property type="term" value="C:early endosome"/>
    <property type="evidence" value="ECO:0007669"/>
    <property type="project" value="TreeGrafter"/>
</dbReference>
<evidence type="ECO:0000313" key="11">
    <source>
        <dbReference type="Proteomes" id="UP000215335"/>
    </source>
</evidence>
<feature type="domain" description="PX" evidence="9">
    <location>
        <begin position="77"/>
        <end position="198"/>
    </location>
</feature>
<gene>
    <name evidence="10" type="ORF">TSAR_005591</name>
</gene>
<dbReference type="Pfam" id="PF09325">
    <property type="entry name" value="Vps5"/>
    <property type="match status" value="1"/>
</dbReference>
<organism evidence="10 11">
    <name type="scientific">Trichomalopsis sarcophagae</name>
    <dbReference type="NCBI Taxonomy" id="543379"/>
    <lineage>
        <taxon>Eukaryota</taxon>
        <taxon>Metazoa</taxon>
        <taxon>Ecdysozoa</taxon>
        <taxon>Arthropoda</taxon>
        <taxon>Hexapoda</taxon>
        <taxon>Insecta</taxon>
        <taxon>Pterygota</taxon>
        <taxon>Neoptera</taxon>
        <taxon>Endopterygota</taxon>
        <taxon>Hymenoptera</taxon>
        <taxon>Apocrita</taxon>
        <taxon>Proctotrupomorpha</taxon>
        <taxon>Chalcidoidea</taxon>
        <taxon>Pteromalidae</taxon>
        <taxon>Pteromalinae</taxon>
        <taxon>Trichomalopsis</taxon>
    </lineage>
</organism>
<dbReference type="InterPro" id="IPR027267">
    <property type="entry name" value="AH/BAR_dom_sf"/>
</dbReference>
<evidence type="ECO:0000256" key="7">
    <source>
        <dbReference type="ARBA" id="ARBA00023136"/>
    </source>
</evidence>
<dbReference type="EMBL" id="NNAY01000415">
    <property type="protein sequence ID" value="OXU28560.1"/>
    <property type="molecule type" value="Genomic_DNA"/>
</dbReference>
<evidence type="ECO:0000259" key="9">
    <source>
        <dbReference type="PROSITE" id="PS50195"/>
    </source>
</evidence>
<feature type="coiled-coil region" evidence="8">
    <location>
        <begin position="386"/>
        <end position="417"/>
    </location>
</feature>
<dbReference type="InterPro" id="IPR001683">
    <property type="entry name" value="PX_dom"/>
</dbReference>
<evidence type="ECO:0000256" key="3">
    <source>
        <dbReference type="ARBA" id="ARBA00010883"/>
    </source>
</evidence>
<comment type="similarity">
    <text evidence="3">Belongs to the sorting nexin family.</text>
</comment>
<evidence type="ECO:0000256" key="2">
    <source>
        <dbReference type="ARBA" id="ARBA00004496"/>
    </source>
</evidence>
<keyword evidence="11" id="KW-1185">Reference proteome</keyword>
<keyword evidence="8" id="KW-0175">Coiled coil</keyword>
<dbReference type="Proteomes" id="UP000215335">
    <property type="component" value="Unassembled WGS sequence"/>
</dbReference>
<accession>A0A232FDH6</accession>
<dbReference type="Pfam" id="PF00787">
    <property type="entry name" value="PX"/>
    <property type="match status" value="1"/>
</dbReference>
<protein>
    <recommendedName>
        <fullName evidence="9">PX domain-containing protein</fullName>
    </recommendedName>
</protein>
<evidence type="ECO:0000313" key="10">
    <source>
        <dbReference type="EMBL" id="OXU28560.1"/>
    </source>
</evidence>
<dbReference type="SMART" id="SM00312">
    <property type="entry name" value="PX"/>
    <property type="match status" value="1"/>
</dbReference>
<dbReference type="GO" id="GO:0000407">
    <property type="term" value="C:phagophore assembly site"/>
    <property type="evidence" value="ECO:0007669"/>
    <property type="project" value="TreeGrafter"/>
</dbReference>
<evidence type="ECO:0000256" key="1">
    <source>
        <dbReference type="ARBA" id="ARBA00004184"/>
    </source>
</evidence>
<dbReference type="GO" id="GO:0034727">
    <property type="term" value="P:piecemeal microautophagy of the nucleus"/>
    <property type="evidence" value="ECO:0007669"/>
    <property type="project" value="TreeGrafter"/>
</dbReference>
<dbReference type="OrthoDB" id="205639at2759"/>
<reference evidence="10 11" key="1">
    <citation type="journal article" date="2017" name="Curr. Biol.">
        <title>The Evolution of Venom by Co-option of Single-Copy Genes.</title>
        <authorList>
            <person name="Martinson E.O."/>
            <person name="Mrinalini"/>
            <person name="Kelkar Y.D."/>
            <person name="Chang C.H."/>
            <person name="Werren J.H."/>
        </authorList>
    </citation>
    <scope>NUCLEOTIDE SEQUENCE [LARGE SCALE GENOMIC DNA]</scope>
    <source>
        <strain evidence="10 11">Alberta</strain>
        <tissue evidence="10">Whole body</tissue>
    </source>
</reference>
<dbReference type="GO" id="GO:0032456">
    <property type="term" value="P:endocytic recycling"/>
    <property type="evidence" value="ECO:0007669"/>
    <property type="project" value="TreeGrafter"/>
</dbReference>
<keyword evidence="6" id="KW-0446">Lipid-binding</keyword>
<evidence type="ECO:0000256" key="5">
    <source>
        <dbReference type="ARBA" id="ARBA00022490"/>
    </source>
</evidence>
<evidence type="ECO:0000256" key="6">
    <source>
        <dbReference type="ARBA" id="ARBA00023121"/>
    </source>
</evidence>
<dbReference type="STRING" id="543379.A0A232FDH6"/>
<dbReference type="GO" id="GO:0035091">
    <property type="term" value="F:phosphatidylinositol binding"/>
    <property type="evidence" value="ECO:0007669"/>
    <property type="project" value="InterPro"/>
</dbReference>
<comment type="caution">
    <text evidence="10">The sequence shown here is derived from an EMBL/GenBank/DDBJ whole genome shotgun (WGS) entry which is preliminary data.</text>
</comment>
<dbReference type="SUPFAM" id="SSF103657">
    <property type="entry name" value="BAR/IMD domain-like"/>
    <property type="match status" value="1"/>
</dbReference>
<dbReference type="Gene3D" id="3.30.1520.10">
    <property type="entry name" value="Phox-like domain"/>
    <property type="match status" value="1"/>
</dbReference>
<dbReference type="GO" id="GO:0061709">
    <property type="term" value="P:reticulophagy"/>
    <property type="evidence" value="ECO:0007669"/>
    <property type="project" value="TreeGrafter"/>
</dbReference>
<dbReference type="AlphaFoldDB" id="A0A232FDH6"/>
<dbReference type="CDD" id="cd06860">
    <property type="entry name" value="PX_SNX7_30_like"/>
    <property type="match status" value="1"/>
</dbReference>
<sequence length="471" mass="53892">MMTPTDAELDESGQQEDAVPEITAVLEVSPMSTAAKPEDGLSNYSTSVEGSVVASPSIESFSTFPEQETSDTNVDLRDLQVKVESPQKHVETLETYITFRITTRSTRPEYEEGEYIVRRRYNDFIWLRQKLVESYPAHIIPPMPGKHSLLAQLDRYSKEFIIARMKLLHIFLNRMVNHPILSYDKNLHVFLTAKPAEFSVYRKNRGNAMGKVSDSLQSMASSGVVKQRHLEFEQARDYCISLSEKLSTIDKISRRIHKERQDYLVELHQLHPIFTLWATSEPELARTLQAVAGAIESNASAHQKLLDTAVNEEREYITYIDAVKDALSRRDTMQVEYEMTAEELTKRKTERDQIVSSGNITSSRWDNSFWKTESNGEKLDRLSQTIPRLSKVVEVLQDRLECANENLRSDLERWNIEKRTDLKNILIAMADQQIAHYQQCTNAWEEALSVVKVGNNDASESATSPPNRVFV</sequence>
<evidence type="ECO:0000256" key="4">
    <source>
        <dbReference type="ARBA" id="ARBA00022448"/>
    </source>
</evidence>
<keyword evidence="7" id="KW-0472">Membrane</keyword>
<dbReference type="GO" id="GO:0000422">
    <property type="term" value="P:autophagy of mitochondrion"/>
    <property type="evidence" value="ECO:0007669"/>
    <property type="project" value="TreeGrafter"/>
</dbReference>
<dbReference type="InterPro" id="IPR036871">
    <property type="entry name" value="PX_dom_sf"/>
</dbReference>
<keyword evidence="4" id="KW-0813">Transport</keyword>
<comment type="subcellular location">
    <subcellularLocation>
        <location evidence="2">Cytoplasm</location>
    </subcellularLocation>
    <subcellularLocation>
        <location evidence="1">Endomembrane system</location>
        <topology evidence="1">Peripheral membrane protein</topology>
    </subcellularLocation>
</comment>